<gene>
    <name evidence="1" type="ORF">PG991_004783</name>
</gene>
<dbReference type="Gene3D" id="3.40.50.720">
    <property type="entry name" value="NAD(P)-binding Rossmann-like Domain"/>
    <property type="match status" value="1"/>
</dbReference>
<comment type="caution">
    <text evidence="1">The sequence shown here is derived from an EMBL/GenBank/DDBJ whole genome shotgun (WGS) entry which is preliminary data.</text>
</comment>
<reference evidence="1 2" key="1">
    <citation type="submission" date="2023-01" db="EMBL/GenBank/DDBJ databases">
        <title>Analysis of 21 Apiospora genomes using comparative genomics revels a genus with tremendous synthesis potential of carbohydrate active enzymes and secondary metabolites.</title>
        <authorList>
            <person name="Sorensen T."/>
        </authorList>
    </citation>
    <scope>NUCLEOTIDE SEQUENCE [LARGE SCALE GENOMIC DNA]</scope>
    <source>
        <strain evidence="1 2">CBS 20057</strain>
    </source>
</reference>
<protein>
    <submittedName>
        <fullName evidence="1">NAD(P)-binding protein</fullName>
    </submittedName>
</protein>
<dbReference type="EMBL" id="JAQQWI010000007">
    <property type="protein sequence ID" value="KAK8027727.1"/>
    <property type="molecule type" value="Genomic_DNA"/>
</dbReference>
<sequence>MARPADLDFRGGLRTTQESALLGLWARELARRHPKLLCFSLNPGSVSTGLVTDLNFSDRAFIQMTNGGRIVTPEQGAYNHLWAISAPRDSMGQGGFYEPVGVYSSEKGVKTKDERYANQLWEHTDKELERFMS</sequence>
<name>A0ABR1S796_9PEZI</name>
<dbReference type="InterPro" id="IPR036291">
    <property type="entry name" value="NAD(P)-bd_dom_sf"/>
</dbReference>
<dbReference type="Proteomes" id="UP001396898">
    <property type="component" value="Unassembled WGS sequence"/>
</dbReference>
<evidence type="ECO:0000313" key="1">
    <source>
        <dbReference type="EMBL" id="KAK8027727.1"/>
    </source>
</evidence>
<evidence type="ECO:0000313" key="2">
    <source>
        <dbReference type="Proteomes" id="UP001396898"/>
    </source>
</evidence>
<keyword evidence="2" id="KW-1185">Reference proteome</keyword>
<dbReference type="SUPFAM" id="SSF51735">
    <property type="entry name" value="NAD(P)-binding Rossmann-fold domains"/>
    <property type="match status" value="1"/>
</dbReference>
<accession>A0ABR1S796</accession>
<proteinExistence type="predicted"/>
<organism evidence="1 2">
    <name type="scientific">Apiospora marii</name>
    <dbReference type="NCBI Taxonomy" id="335849"/>
    <lineage>
        <taxon>Eukaryota</taxon>
        <taxon>Fungi</taxon>
        <taxon>Dikarya</taxon>
        <taxon>Ascomycota</taxon>
        <taxon>Pezizomycotina</taxon>
        <taxon>Sordariomycetes</taxon>
        <taxon>Xylariomycetidae</taxon>
        <taxon>Amphisphaeriales</taxon>
        <taxon>Apiosporaceae</taxon>
        <taxon>Apiospora</taxon>
    </lineage>
</organism>